<evidence type="ECO:0000256" key="2">
    <source>
        <dbReference type="ARBA" id="ARBA00022670"/>
    </source>
</evidence>
<dbReference type="AlphaFoldDB" id="A0A517ZBQ4"/>
<dbReference type="InterPro" id="IPR005320">
    <property type="entry name" value="Peptidase_S51"/>
</dbReference>
<keyword evidence="3 5" id="KW-0378">Hydrolase</keyword>
<evidence type="ECO:0000313" key="5">
    <source>
        <dbReference type="EMBL" id="QDU39925.1"/>
    </source>
</evidence>
<sequence length="248" mass="27460">MQKIVAIGGGNLALRETLAIDRAIVRFTEKSRPQALFIPTASGDASEYCDVFQSVYGKGLKCSVEVLKLLGAAPAHATMARMIRQADLIYVGGGNTLKMMRRWRRLGVDELLRKAWKRGCVLSGISAGANCWFEAGSSDSMKFYRPDDWSFIRVRGMGLIPATCCPHYHAESREESFAELIGNHGGVGVALDNHTAVQIHGETYRVLTSRESGRAYRLERIRGKVERRELQAQKRFASMSDLGFGGED</sequence>
<evidence type="ECO:0000256" key="3">
    <source>
        <dbReference type="ARBA" id="ARBA00022801"/>
    </source>
</evidence>
<organism evidence="5 6">
    <name type="scientific">Maioricimonas rarisocia</name>
    <dbReference type="NCBI Taxonomy" id="2528026"/>
    <lineage>
        <taxon>Bacteria</taxon>
        <taxon>Pseudomonadati</taxon>
        <taxon>Planctomycetota</taxon>
        <taxon>Planctomycetia</taxon>
        <taxon>Planctomycetales</taxon>
        <taxon>Planctomycetaceae</taxon>
        <taxon>Maioricimonas</taxon>
    </lineage>
</organism>
<name>A0A517ZBQ4_9PLAN</name>
<dbReference type="PANTHER" id="PTHR20842">
    <property type="entry name" value="PROTEASE S51 ALPHA-ASPARTYL DIPEPTIDASE"/>
    <property type="match status" value="1"/>
</dbReference>
<protein>
    <submittedName>
        <fullName evidence="5">Putative peptidase</fullName>
        <ecNumber evidence="5">3.4.21.-</ecNumber>
    </submittedName>
</protein>
<dbReference type="InterPro" id="IPR029062">
    <property type="entry name" value="Class_I_gatase-like"/>
</dbReference>
<dbReference type="KEGG" id="mri:Mal4_42790"/>
<keyword evidence="2" id="KW-0645">Protease</keyword>
<dbReference type="SUPFAM" id="SSF52317">
    <property type="entry name" value="Class I glutamine amidotransferase-like"/>
    <property type="match status" value="1"/>
</dbReference>
<evidence type="ECO:0000313" key="6">
    <source>
        <dbReference type="Proteomes" id="UP000320496"/>
    </source>
</evidence>
<dbReference type="GO" id="GO:0006508">
    <property type="term" value="P:proteolysis"/>
    <property type="evidence" value="ECO:0007669"/>
    <property type="project" value="UniProtKB-KW"/>
</dbReference>
<dbReference type="OrthoDB" id="9778515at2"/>
<gene>
    <name evidence="5" type="ORF">Mal4_42790</name>
</gene>
<dbReference type="EMBL" id="CP036275">
    <property type="protein sequence ID" value="QDU39925.1"/>
    <property type="molecule type" value="Genomic_DNA"/>
</dbReference>
<dbReference type="Gene3D" id="3.40.50.880">
    <property type="match status" value="1"/>
</dbReference>
<keyword evidence="4" id="KW-0720">Serine protease</keyword>
<dbReference type="Pfam" id="PF03575">
    <property type="entry name" value="Peptidase_S51"/>
    <property type="match status" value="1"/>
</dbReference>
<dbReference type="PANTHER" id="PTHR20842:SF0">
    <property type="entry name" value="ALPHA-ASPARTYL DIPEPTIDASE"/>
    <property type="match status" value="1"/>
</dbReference>
<dbReference type="Proteomes" id="UP000320496">
    <property type="component" value="Chromosome"/>
</dbReference>
<reference evidence="5 6" key="1">
    <citation type="submission" date="2019-02" db="EMBL/GenBank/DDBJ databases">
        <title>Deep-cultivation of Planctomycetes and their phenomic and genomic characterization uncovers novel biology.</title>
        <authorList>
            <person name="Wiegand S."/>
            <person name="Jogler M."/>
            <person name="Boedeker C."/>
            <person name="Pinto D."/>
            <person name="Vollmers J."/>
            <person name="Rivas-Marin E."/>
            <person name="Kohn T."/>
            <person name="Peeters S.H."/>
            <person name="Heuer A."/>
            <person name="Rast P."/>
            <person name="Oberbeckmann S."/>
            <person name="Bunk B."/>
            <person name="Jeske O."/>
            <person name="Meyerdierks A."/>
            <person name="Storesund J.E."/>
            <person name="Kallscheuer N."/>
            <person name="Luecker S."/>
            <person name="Lage O.M."/>
            <person name="Pohl T."/>
            <person name="Merkel B.J."/>
            <person name="Hornburger P."/>
            <person name="Mueller R.-W."/>
            <person name="Bruemmer F."/>
            <person name="Labrenz M."/>
            <person name="Spormann A.M."/>
            <person name="Op den Camp H."/>
            <person name="Overmann J."/>
            <person name="Amann R."/>
            <person name="Jetten M.S.M."/>
            <person name="Mascher T."/>
            <person name="Medema M.H."/>
            <person name="Devos D.P."/>
            <person name="Kaster A.-K."/>
            <person name="Ovreas L."/>
            <person name="Rohde M."/>
            <person name="Galperin M.Y."/>
            <person name="Jogler C."/>
        </authorList>
    </citation>
    <scope>NUCLEOTIDE SEQUENCE [LARGE SCALE GENOMIC DNA]</scope>
    <source>
        <strain evidence="5 6">Mal4</strain>
    </source>
</reference>
<keyword evidence="6" id="KW-1185">Reference proteome</keyword>
<dbReference type="CDD" id="cd03146">
    <property type="entry name" value="GAT1_Peptidase_E"/>
    <property type="match status" value="1"/>
</dbReference>
<dbReference type="EC" id="3.4.21.-" evidence="5"/>
<dbReference type="RefSeq" id="WP_145371058.1">
    <property type="nucleotide sequence ID" value="NZ_CP036275.1"/>
</dbReference>
<evidence type="ECO:0000256" key="1">
    <source>
        <dbReference type="ARBA" id="ARBA00006534"/>
    </source>
</evidence>
<dbReference type="GO" id="GO:0008236">
    <property type="term" value="F:serine-type peptidase activity"/>
    <property type="evidence" value="ECO:0007669"/>
    <property type="project" value="UniProtKB-KW"/>
</dbReference>
<accession>A0A517ZBQ4</accession>
<evidence type="ECO:0000256" key="4">
    <source>
        <dbReference type="ARBA" id="ARBA00022825"/>
    </source>
</evidence>
<proteinExistence type="inferred from homology"/>
<comment type="similarity">
    <text evidence="1">Belongs to the peptidase S51 family.</text>
</comment>